<feature type="non-terminal residue" evidence="1">
    <location>
        <position position="1"/>
    </location>
</feature>
<dbReference type="AlphaFoldDB" id="X1SGD0"/>
<organism evidence="1">
    <name type="scientific">marine sediment metagenome</name>
    <dbReference type="NCBI Taxonomy" id="412755"/>
    <lineage>
        <taxon>unclassified sequences</taxon>
        <taxon>metagenomes</taxon>
        <taxon>ecological metagenomes</taxon>
    </lineage>
</organism>
<name>X1SGD0_9ZZZZ</name>
<dbReference type="SUPFAM" id="SSF52540">
    <property type="entry name" value="P-loop containing nucleoside triphosphate hydrolases"/>
    <property type="match status" value="1"/>
</dbReference>
<accession>X1SGD0</accession>
<evidence type="ECO:0000313" key="1">
    <source>
        <dbReference type="EMBL" id="GAI78211.1"/>
    </source>
</evidence>
<protein>
    <submittedName>
        <fullName evidence="1">Uncharacterized protein</fullName>
    </submittedName>
</protein>
<reference evidence="1" key="1">
    <citation type="journal article" date="2014" name="Front. Microbiol.">
        <title>High frequency of phylogenetically diverse reductive dehalogenase-homologous genes in deep subseafloor sedimentary metagenomes.</title>
        <authorList>
            <person name="Kawai M."/>
            <person name="Futagami T."/>
            <person name="Toyoda A."/>
            <person name="Takaki Y."/>
            <person name="Nishi S."/>
            <person name="Hori S."/>
            <person name="Arai W."/>
            <person name="Tsubouchi T."/>
            <person name="Morono Y."/>
            <person name="Uchiyama I."/>
            <person name="Ito T."/>
            <person name="Fujiyama A."/>
            <person name="Inagaki F."/>
            <person name="Takami H."/>
        </authorList>
    </citation>
    <scope>NUCLEOTIDE SEQUENCE</scope>
    <source>
        <strain evidence="1">Expedition CK06-06</strain>
    </source>
</reference>
<proteinExistence type="predicted"/>
<gene>
    <name evidence="1" type="ORF">S12H4_24458</name>
</gene>
<dbReference type="InterPro" id="IPR027417">
    <property type="entry name" value="P-loop_NTPase"/>
</dbReference>
<dbReference type="Gene3D" id="3.40.50.300">
    <property type="entry name" value="P-loop containing nucleotide triphosphate hydrolases"/>
    <property type="match status" value="1"/>
</dbReference>
<comment type="caution">
    <text evidence="1">The sequence shown here is derived from an EMBL/GenBank/DDBJ whole genome shotgun (WGS) entry which is preliminary data.</text>
</comment>
<dbReference type="EMBL" id="BARW01013283">
    <property type="protein sequence ID" value="GAI78211.1"/>
    <property type="molecule type" value="Genomic_DNA"/>
</dbReference>
<sequence>SNKYNNDKDFFLLKYEEFIHSTEGTMLKLINKIKMTIDQKNVLKEGSYFEVIPPTQKPMHLDIKKNPDISKINKWKKILPAQDIYIFEKVSKSTLEKSDYELLSPKVQFTRILPLLTYYTFKGWVSILLYHLLRISSN</sequence>